<dbReference type="RefSeq" id="WP_369726812.1">
    <property type="nucleotide sequence ID" value="NZ_CP165734.1"/>
</dbReference>
<evidence type="ECO:0000313" key="1">
    <source>
        <dbReference type="EMBL" id="XDV61474.1"/>
    </source>
</evidence>
<sequence>MQLISSRTIPYIDTQSLSESHAREALLHDKRKGFILYLSRGEAPSITEERVLFLEPREALIWLNEPAEERGVILGVRTYISIGSTSAAAGEEDGSR</sequence>
<accession>A0AB39XU93</accession>
<dbReference type="AlphaFoldDB" id="A0AB39XU93"/>
<name>A0AB39XU93_9BRAD</name>
<gene>
    <name evidence="1" type="ORF">AB8Z38_02420</name>
</gene>
<reference evidence="1" key="1">
    <citation type="submission" date="2024-08" db="EMBL/GenBank/DDBJ databases">
        <authorList>
            <person name="Chaddad Z."/>
            <person name="Lamrabet M."/>
            <person name="Bouhnik O."/>
            <person name="Alami S."/>
            <person name="Wipf D."/>
            <person name="Courty P.E."/>
            <person name="Missbah El Idrissi M."/>
        </authorList>
    </citation>
    <scope>NUCLEOTIDE SEQUENCE</scope>
    <source>
        <strain evidence="1">LLZ17</strain>
    </source>
</reference>
<dbReference type="EMBL" id="CP165734">
    <property type="protein sequence ID" value="XDV61474.1"/>
    <property type="molecule type" value="Genomic_DNA"/>
</dbReference>
<proteinExistence type="predicted"/>
<organism evidence="1">
    <name type="scientific">Bradyrhizobium sp. LLZ17</name>
    <dbReference type="NCBI Taxonomy" id="3239388"/>
    <lineage>
        <taxon>Bacteria</taxon>
        <taxon>Pseudomonadati</taxon>
        <taxon>Pseudomonadota</taxon>
        <taxon>Alphaproteobacteria</taxon>
        <taxon>Hyphomicrobiales</taxon>
        <taxon>Nitrobacteraceae</taxon>
        <taxon>Bradyrhizobium</taxon>
    </lineage>
</organism>
<protein>
    <submittedName>
        <fullName evidence="1">Uncharacterized protein</fullName>
    </submittedName>
</protein>